<feature type="region of interest" description="Disordered" evidence="1">
    <location>
        <begin position="1"/>
        <end position="33"/>
    </location>
</feature>
<accession>A0A8X6Y0T8</accession>
<sequence>MNSTPKFQRWKKKPKGDVTFKEASPSIHMSGQQRRGFLSELQHNVTQSAKCPSKSDHEASIFEKGSLTPLLQTRQFKLNNSFEDSKIAVLTASESSAQIPLKINALTGAKSSIVIPLKIPVLTIAESSGRIPLKITFLTIAEFLVQSPLKITVLNTL</sequence>
<name>A0A8X6Y0T8_9ARAC</name>
<dbReference type="AlphaFoldDB" id="A0A8X6Y0T8"/>
<protein>
    <submittedName>
        <fullName evidence="2">Uncharacterized protein</fullName>
    </submittedName>
</protein>
<dbReference type="Proteomes" id="UP000886998">
    <property type="component" value="Unassembled WGS sequence"/>
</dbReference>
<keyword evidence="3" id="KW-1185">Reference proteome</keyword>
<gene>
    <name evidence="2" type="ORF">TNIN_375151</name>
</gene>
<proteinExistence type="predicted"/>
<evidence type="ECO:0000313" key="3">
    <source>
        <dbReference type="Proteomes" id="UP000886998"/>
    </source>
</evidence>
<comment type="caution">
    <text evidence="2">The sequence shown here is derived from an EMBL/GenBank/DDBJ whole genome shotgun (WGS) entry which is preliminary data.</text>
</comment>
<organism evidence="2 3">
    <name type="scientific">Trichonephila inaurata madagascariensis</name>
    <dbReference type="NCBI Taxonomy" id="2747483"/>
    <lineage>
        <taxon>Eukaryota</taxon>
        <taxon>Metazoa</taxon>
        <taxon>Ecdysozoa</taxon>
        <taxon>Arthropoda</taxon>
        <taxon>Chelicerata</taxon>
        <taxon>Arachnida</taxon>
        <taxon>Araneae</taxon>
        <taxon>Araneomorphae</taxon>
        <taxon>Entelegynae</taxon>
        <taxon>Araneoidea</taxon>
        <taxon>Nephilidae</taxon>
        <taxon>Trichonephila</taxon>
        <taxon>Trichonephila inaurata</taxon>
    </lineage>
</organism>
<dbReference type="EMBL" id="BMAV01014253">
    <property type="protein sequence ID" value="GFY62521.1"/>
    <property type="molecule type" value="Genomic_DNA"/>
</dbReference>
<evidence type="ECO:0000256" key="1">
    <source>
        <dbReference type="SAM" id="MobiDB-lite"/>
    </source>
</evidence>
<reference evidence="2" key="1">
    <citation type="submission" date="2020-08" db="EMBL/GenBank/DDBJ databases">
        <title>Multicomponent nature underlies the extraordinary mechanical properties of spider dragline silk.</title>
        <authorList>
            <person name="Kono N."/>
            <person name="Nakamura H."/>
            <person name="Mori M."/>
            <person name="Yoshida Y."/>
            <person name="Ohtoshi R."/>
            <person name="Malay A.D."/>
            <person name="Moran D.A.P."/>
            <person name="Tomita M."/>
            <person name="Numata K."/>
            <person name="Arakawa K."/>
        </authorList>
    </citation>
    <scope>NUCLEOTIDE SEQUENCE</scope>
</reference>
<evidence type="ECO:0000313" key="2">
    <source>
        <dbReference type="EMBL" id="GFY62521.1"/>
    </source>
</evidence>